<dbReference type="SMART" id="SM00350">
    <property type="entry name" value="MCM"/>
    <property type="match status" value="1"/>
</dbReference>
<feature type="region of interest" description="Disordered" evidence="17">
    <location>
        <begin position="726"/>
        <end position="746"/>
    </location>
</feature>
<name>A0AAN7PBV5_9COLE</name>
<dbReference type="GO" id="GO:0005524">
    <property type="term" value="F:ATP binding"/>
    <property type="evidence" value="ECO:0007669"/>
    <property type="project" value="UniProtKB-KW"/>
</dbReference>
<comment type="caution">
    <text evidence="19">The sequence shown here is derived from an EMBL/GenBank/DDBJ whole genome shotgun (WGS) entry which is preliminary data.</text>
</comment>
<keyword evidence="5 16" id="KW-0547">Nucleotide-binding</keyword>
<dbReference type="PROSITE" id="PS00847">
    <property type="entry name" value="MCM_1"/>
    <property type="match status" value="1"/>
</dbReference>
<proteinExistence type="inferred from homology"/>
<evidence type="ECO:0000256" key="9">
    <source>
        <dbReference type="ARBA" id="ARBA00022840"/>
    </source>
</evidence>
<keyword evidence="20" id="KW-1185">Reference proteome</keyword>
<comment type="subcellular location">
    <subcellularLocation>
        <location evidence="1">Nucleus</location>
    </subcellularLocation>
</comment>
<accession>A0AAN7PBV5</accession>
<dbReference type="InterPro" id="IPR031327">
    <property type="entry name" value="MCM"/>
</dbReference>
<organism evidence="19 20">
    <name type="scientific">Aquatica leii</name>
    <dbReference type="NCBI Taxonomy" id="1421715"/>
    <lineage>
        <taxon>Eukaryota</taxon>
        <taxon>Metazoa</taxon>
        <taxon>Ecdysozoa</taxon>
        <taxon>Arthropoda</taxon>
        <taxon>Hexapoda</taxon>
        <taxon>Insecta</taxon>
        <taxon>Pterygota</taxon>
        <taxon>Neoptera</taxon>
        <taxon>Endopterygota</taxon>
        <taxon>Coleoptera</taxon>
        <taxon>Polyphaga</taxon>
        <taxon>Elateriformia</taxon>
        <taxon>Elateroidea</taxon>
        <taxon>Lampyridae</taxon>
        <taxon>Luciolinae</taxon>
        <taxon>Aquatica</taxon>
    </lineage>
</organism>
<evidence type="ECO:0000259" key="18">
    <source>
        <dbReference type="PROSITE" id="PS50051"/>
    </source>
</evidence>
<dbReference type="Pfam" id="PF17207">
    <property type="entry name" value="MCM_OB"/>
    <property type="match status" value="1"/>
</dbReference>
<evidence type="ECO:0000256" key="5">
    <source>
        <dbReference type="ARBA" id="ARBA00022741"/>
    </source>
</evidence>
<dbReference type="AlphaFoldDB" id="A0AAN7PBV5"/>
<evidence type="ECO:0000256" key="13">
    <source>
        <dbReference type="ARBA" id="ARBA00041085"/>
    </source>
</evidence>
<dbReference type="Gene3D" id="3.40.50.300">
    <property type="entry name" value="P-loop containing nucleotide triphosphate hydrolases"/>
    <property type="match status" value="1"/>
</dbReference>
<comment type="similarity">
    <text evidence="2 16">Belongs to the MCM family.</text>
</comment>
<keyword evidence="6" id="KW-0227">DNA damage</keyword>
<dbReference type="GO" id="GO:0006260">
    <property type="term" value="P:DNA replication"/>
    <property type="evidence" value="ECO:0007669"/>
    <property type="project" value="InterPro"/>
</dbReference>
<dbReference type="Proteomes" id="UP001353858">
    <property type="component" value="Unassembled WGS sequence"/>
</dbReference>
<evidence type="ECO:0000256" key="1">
    <source>
        <dbReference type="ARBA" id="ARBA00004123"/>
    </source>
</evidence>
<dbReference type="EC" id="3.6.4.12" evidence="3"/>
<dbReference type="InterPro" id="IPR033762">
    <property type="entry name" value="MCM_OB"/>
</dbReference>
<comment type="catalytic activity">
    <reaction evidence="15">
        <text>ATP + H2O = ADP + phosphate + H(+)</text>
        <dbReference type="Rhea" id="RHEA:13065"/>
        <dbReference type="ChEBI" id="CHEBI:15377"/>
        <dbReference type="ChEBI" id="CHEBI:15378"/>
        <dbReference type="ChEBI" id="CHEBI:30616"/>
        <dbReference type="ChEBI" id="CHEBI:43474"/>
        <dbReference type="ChEBI" id="CHEBI:456216"/>
        <dbReference type="EC" id="3.6.4.12"/>
    </reaction>
</comment>
<dbReference type="GO" id="GO:0005634">
    <property type="term" value="C:nucleus"/>
    <property type="evidence" value="ECO:0007669"/>
    <property type="project" value="UniProtKB-SubCell"/>
</dbReference>
<dbReference type="InterPro" id="IPR003593">
    <property type="entry name" value="AAA+_ATPase"/>
</dbReference>
<evidence type="ECO:0000313" key="19">
    <source>
        <dbReference type="EMBL" id="KAK4881303.1"/>
    </source>
</evidence>
<evidence type="ECO:0000256" key="2">
    <source>
        <dbReference type="ARBA" id="ARBA00008010"/>
    </source>
</evidence>
<dbReference type="SUPFAM" id="SSF50249">
    <property type="entry name" value="Nucleic acid-binding proteins"/>
    <property type="match status" value="1"/>
</dbReference>
<keyword evidence="4" id="KW-0235">DNA replication</keyword>
<dbReference type="GO" id="GO:0017116">
    <property type="term" value="F:single-stranded DNA helicase activity"/>
    <property type="evidence" value="ECO:0007669"/>
    <property type="project" value="TreeGrafter"/>
</dbReference>
<evidence type="ECO:0000256" key="16">
    <source>
        <dbReference type="RuleBase" id="RU004070"/>
    </source>
</evidence>
<keyword evidence="11" id="KW-0234">DNA repair</keyword>
<dbReference type="InterPro" id="IPR018525">
    <property type="entry name" value="MCM_CS"/>
</dbReference>
<dbReference type="GO" id="GO:0000724">
    <property type="term" value="P:double-strand break repair via homologous recombination"/>
    <property type="evidence" value="ECO:0007669"/>
    <property type="project" value="TreeGrafter"/>
</dbReference>
<evidence type="ECO:0000256" key="8">
    <source>
        <dbReference type="ARBA" id="ARBA00022806"/>
    </source>
</evidence>
<keyword evidence="8" id="KW-0347">Helicase</keyword>
<dbReference type="InterPro" id="IPR012340">
    <property type="entry name" value="NA-bd_OB-fold"/>
</dbReference>
<gene>
    <name evidence="19" type="ORF">RN001_004622</name>
</gene>
<keyword evidence="10 16" id="KW-0238">DNA-binding</keyword>
<dbReference type="InterPro" id="IPR041562">
    <property type="entry name" value="MCM_lid"/>
</dbReference>
<dbReference type="PRINTS" id="PR01657">
    <property type="entry name" value="MCMFAMILY"/>
</dbReference>
<feature type="domain" description="MCM C-terminal AAA(+) ATPase" evidence="18">
    <location>
        <begin position="287"/>
        <end position="492"/>
    </location>
</feature>
<evidence type="ECO:0000256" key="3">
    <source>
        <dbReference type="ARBA" id="ARBA00012551"/>
    </source>
</evidence>
<dbReference type="FunFam" id="3.40.50.300:FF:000671">
    <property type="entry name" value="DNA helicase MCM9 isoform X1"/>
    <property type="match status" value="1"/>
</dbReference>
<evidence type="ECO:0000256" key="17">
    <source>
        <dbReference type="SAM" id="MobiDB-lite"/>
    </source>
</evidence>
<dbReference type="PROSITE" id="PS50051">
    <property type="entry name" value="MCM_2"/>
    <property type="match status" value="1"/>
</dbReference>
<evidence type="ECO:0000256" key="12">
    <source>
        <dbReference type="ARBA" id="ARBA00023242"/>
    </source>
</evidence>
<dbReference type="EMBL" id="JARPUR010000002">
    <property type="protein sequence ID" value="KAK4881303.1"/>
    <property type="molecule type" value="Genomic_DNA"/>
</dbReference>
<dbReference type="InterPro" id="IPR027417">
    <property type="entry name" value="P-loop_NTPase"/>
</dbReference>
<evidence type="ECO:0000313" key="20">
    <source>
        <dbReference type="Proteomes" id="UP001353858"/>
    </source>
</evidence>
<dbReference type="Gene3D" id="2.20.28.10">
    <property type="match status" value="1"/>
</dbReference>
<dbReference type="PANTHER" id="PTHR11630">
    <property type="entry name" value="DNA REPLICATION LICENSING FACTOR MCM FAMILY MEMBER"/>
    <property type="match status" value="1"/>
</dbReference>
<dbReference type="GO" id="GO:0042555">
    <property type="term" value="C:MCM complex"/>
    <property type="evidence" value="ECO:0007669"/>
    <property type="project" value="TreeGrafter"/>
</dbReference>
<evidence type="ECO:0000256" key="7">
    <source>
        <dbReference type="ARBA" id="ARBA00022801"/>
    </source>
</evidence>
<evidence type="ECO:0000256" key="6">
    <source>
        <dbReference type="ARBA" id="ARBA00022763"/>
    </source>
</evidence>
<evidence type="ECO:0000256" key="10">
    <source>
        <dbReference type="ARBA" id="ARBA00023125"/>
    </source>
</evidence>
<dbReference type="SUPFAM" id="SSF52540">
    <property type="entry name" value="P-loop containing nucleoside triphosphate hydrolases"/>
    <property type="match status" value="1"/>
</dbReference>
<evidence type="ECO:0000256" key="4">
    <source>
        <dbReference type="ARBA" id="ARBA00022705"/>
    </source>
</evidence>
<dbReference type="Pfam" id="PF00493">
    <property type="entry name" value="MCM"/>
    <property type="match status" value="1"/>
</dbReference>
<evidence type="ECO:0000256" key="14">
    <source>
        <dbReference type="ARBA" id="ARBA00042301"/>
    </source>
</evidence>
<evidence type="ECO:0000256" key="15">
    <source>
        <dbReference type="ARBA" id="ARBA00047995"/>
    </source>
</evidence>
<dbReference type="InterPro" id="IPR058768">
    <property type="entry name" value="MCM9_N"/>
</dbReference>
<keyword evidence="7" id="KW-0378">Hydrolase</keyword>
<reference evidence="20" key="1">
    <citation type="submission" date="2023-01" db="EMBL/GenBank/DDBJ databases">
        <title>Key to firefly adult light organ development and bioluminescence: homeobox transcription factors regulate luciferase expression and transportation to peroxisome.</title>
        <authorList>
            <person name="Fu X."/>
        </authorList>
    </citation>
    <scope>NUCLEOTIDE SEQUENCE [LARGE SCALE GENOMIC DNA]</scope>
</reference>
<dbReference type="Gene3D" id="2.40.50.140">
    <property type="entry name" value="Nucleic acid-binding proteins"/>
    <property type="match status" value="1"/>
</dbReference>
<dbReference type="InterPro" id="IPR001208">
    <property type="entry name" value="MCM_dom"/>
</dbReference>
<protein>
    <recommendedName>
        <fullName evidence="13">DNA helicase MCM9</fullName>
        <ecNumber evidence="3">3.6.4.12</ecNumber>
    </recommendedName>
    <alternativeName>
        <fullName evidence="14">Minichromosome maintenance 9</fullName>
    </alternativeName>
</protein>
<dbReference type="PANTHER" id="PTHR11630:SF48">
    <property type="entry name" value="DNA HELICASE MCM9"/>
    <property type="match status" value="1"/>
</dbReference>
<sequence length="969" mass="109698">MEEHLLSHSKEIILRILQDENIEKHFPVNINFIELFDVETKLGNKLLKDPEEALEELDCWVLHVQEMILQECSDKTNLVFKRNVHARVYGLPACPELHRTVFPRNEDLASFLQITGTVVKTRDPKMLQYQMMYRCSKCKHTQMIKANYDLRYVIIPPKKCVNREICQGKNFVSVGDLDVENCKDYQEIKIQEQTSNLNSTMPSSLWITLEDDLVDLCKPGDDVTICGIMKRRLGPLIPGKTVQNELVFKANHIQVHNGNTVPIIITSEMEDKFSMFWSKYKLSPLEGRDIILKSFCPKLYGMYLVKLAVAIVLAGGTTKCGSQSGIQKRSESHILLVGDPGTGKSQLLRYSSKIIARSVLTTGVGATSAGLTVAAIMEDGEWQLEAGALVLADGGICCIDEFNSMKPNDRTSIHEAMEQQTISVAKAGIHCKLRTRCAILAATNPKGGHLDFGQSLSLNLAIPSPLLSRFDIVLMLKDTYKDEWDSKITRHIISGKSLSATNKVDGVWPLEMLQQYFIVIKTINPLLSSNADQILAAYYQVQRQASTRNKSRTTVRLLESLIRLSQGHARLMFHNEVEVMDAIFAIIVVESSMHGECAVLSIDSLNVLASFSENPMKSYANLSSIILTKLGLNEILEFEIDFLKNKCLVDTGGRDNEDISNDCNRSQFKPINIFEFNNLEQDENVADNNSKIHEPDVLKNTSCVNISRISSEDKVNKRQTIVENTKPSTSSAVDNGNSINKTPNNNRRTENVIYKKRKKRNDQNDDVNMLNLVKSVNDDFDLNFLEDDERNPIVEDDERNPIIESQNTKIKNFHKKFKFQSKEKLQTVLKTETKNNDSMNQVTKDEATYLEESIPVLNFNDEMDMNEFDVVLSQIPDITFTAVDRKENVCNDSINHEDSSVPKEIQNRKNCKSEIRETVKTPVKEGLKSRFAFVPKNPPPNLTETGVQEENITLSMFETEDENLDFFDI</sequence>
<dbReference type="Pfam" id="PF17855">
    <property type="entry name" value="MCM_lid"/>
    <property type="match status" value="1"/>
</dbReference>
<dbReference type="GO" id="GO:0016787">
    <property type="term" value="F:hydrolase activity"/>
    <property type="evidence" value="ECO:0007669"/>
    <property type="project" value="UniProtKB-KW"/>
</dbReference>
<dbReference type="SMART" id="SM00382">
    <property type="entry name" value="AAA"/>
    <property type="match status" value="1"/>
</dbReference>
<keyword evidence="9 16" id="KW-0067">ATP-binding</keyword>
<dbReference type="Pfam" id="PF26066">
    <property type="entry name" value="MCM9_N"/>
    <property type="match status" value="1"/>
</dbReference>
<keyword evidence="12" id="KW-0539">Nucleus</keyword>
<dbReference type="GO" id="GO:0003697">
    <property type="term" value="F:single-stranded DNA binding"/>
    <property type="evidence" value="ECO:0007669"/>
    <property type="project" value="TreeGrafter"/>
</dbReference>
<evidence type="ECO:0000256" key="11">
    <source>
        <dbReference type="ARBA" id="ARBA00023204"/>
    </source>
</evidence>